<dbReference type="InterPro" id="IPR002553">
    <property type="entry name" value="Clathrin/coatomer_adapt-like_N"/>
</dbReference>
<evidence type="ECO:0000256" key="4">
    <source>
        <dbReference type="ARBA" id="ARBA00022927"/>
    </source>
</evidence>
<feature type="compositionally biased region" description="Polar residues" evidence="6">
    <location>
        <begin position="716"/>
        <end position="726"/>
    </location>
</feature>
<dbReference type="EMBL" id="BLJY01000009">
    <property type="protein sequence ID" value="GFF18993.1"/>
    <property type="molecule type" value="Genomic_DNA"/>
</dbReference>
<evidence type="ECO:0000256" key="5">
    <source>
        <dbReference type="ARBA" id="ARBA00023136"/>
    </source>
</evidence>
<evidence type="ECO:0000313" key="8">
    <source>
        <dbReference type="Proteomes" id="UP000452235"/>
    </source>
</evidence>
<dbReference type="GO" id="GO:0016192">
    <property type="term" value="P:vesicle-mediated transport"/>
    <property type="evidence" value="ECO:0007669"/>
    <property type="project" value="InterPro"/>
</dbReference>
<keyword evidence="3" id="KW-0813">Transport</keyword>
<comment type="similarity">
    <text evidence="2">Belongs to the adaptor complexes large subunit family.</text>
</comment>
<dbReference type="GO" id="GO:0012505">
    <property type="term" value="C:endomembrane system"/>
    <property type="evidence" value="ECO:0007669"/>
    <property type="project" value="UniProtKB-SubCell"/>
</dbReference>
<evidence type="ECO:0000256" key="2">
    <source>
        <dbReference type="ARBA" id="ARBA00006613"/>
    </source>
</evidence>
<keyword evidence="4" id="KW-0653">Protein transport</keyword>
<dbReference type="Gene3D" id="1.25.10.10">
    <property type="entry name" value="Leucine-rich Repeat Variant"/>
    <property type="match status" value="1"/>
</dbReference>
<dbReference type="OrthoDB" id="10254310at2759"/>
<evidence type="ECO:0000256" key="1">
    <source>
        <dbReference type="ARBA" id="ARBA00004308"/>
    </source>
</evidence>
<evidence type="ECO:0000256" key="6">
    <source>
        <dbReference type="SAM" id="MobiDB-lite"/>
    </source>
</evidence>
<feature type="compositionally biased region" description="Basic and acidic residues" evidence="6">
    <location>
        <begin position="704"/>
        <end position="715"/>
    </location>
</feature>
<dbReference type="Proteomes" id="UP000452235">
    <property type="component" value="Unassembled WGS sequence"/>
</dbReference>
<proteinExistence type="inferred from homology"/>
<dbReference type="InterPro" id="IPR026739">
    <property type="entry name" value="AP_beta"/>
</dbReference>
<dbReference type="AlphaFoldDB" id="A0A5M3ZCG1"/>
<name>A0A5M3ZCG1_ASPTE</name>
<dbReference type="GO" id="GO:0030123">
    <property type="term" value="C:AP-3 adaptor complex"/>
    <property type="evidence" value="ECO:0007669"/>
    <property type="project" value="InterPro"/>
</dbReference>
<protein>
    <submittedName>
        <fullName evidence="7">AP-3 adaptor complex subunit beta</fullName>
    </submittedName>
</protein>
<dbReference type="GO" id="GO:0006886">
    <property type="term" value="P:intracellular protein transport"/>
    <property type="evidence" value="ECO:0007669"/>
    <property type="project" value="InterPro"/>
</dbReference>
<comment type="subcellular location">
    <subcellularLocation>
        <location evidence="1">Endomembrane system</location>
    </subcellularLocation>
</comment>
<dbReference type="PANTHER" id="PTHR11134">
    <property type="entry name" value="ADAPTOR COMPLEX SUBUNIT BETA FAMILY MEMBER"/>
    <property type="match status" value="1"/>
</dbReference>
<dbReference type="InterPro" id="IPR011989">
    <property type="entry name" value="ARM-like"/>
</dbReference>
<dbReference type="PIRSF" id="PIRSF037096">
    <property type="entry name" value="AP3_complex_beta"/>
    <property type="match status" value="1"/>
</dbReference>
<feature type="region of interest" description="Disordered" evidence="6">
    <location>
        <begin position="679"/>
        <end position="808"/>
    </location>
</feature>
<dbReference type="InterPro" id="IPR026740">
    <property type="entry name" value="AP3_beta"/>
</dbReference>
<feature type="compositionally biased region" description="Basic and acidic residues" evidence="6">
    <location>
        <begin position="737"/>
        <end position="746"/>
    </location>
</feature>
<evidence type="ECO:0000313" key="7">
    <source>
        <dbReference type="EMBL" id="GFF18993.1"/>
    </source>
</evidence>
<organism evidence="7 8">
    <name type="scientific">Aspergillus terreus</name>
    <dbReference type="NCBI Taxonomy" id="33178"/>
    <lineage>
        <taxon>Eukaryota</taxon>
        <taxon>Fungi</taxon>
        <taxon>Dikarya</taxon>
        <taxon>Ascomycota</taxon>
        <taxon>Pezizomycotina</taxon>
        <taxon>Eurotiomycetes</taxon>
        <taxon>Eurotiomycetidae</taxon>
        <taxon>Eurotiales</taxon>
        <taxon>Aspergillaceae</taxon>
        <taxon>Aspergillus</taxon>
        <taxon>Aspergillus subgen. Circumdati</taxon>
    </lineage>
</organism>
<feature type="compositionally biased region" description="Acidic residues" evidence="6">
    <location>
        <begin position="747"/>
        <end position="791"/>
    </location>
</feature>
<comment type="caution">
    <text evidence="7">The sequence shown here is derived from an EMBL/GenBank/DDBJ whole genome shotgun (WGS) entry which is preliminary data.</text>
</comment>
<accession>A0A5M3ZCG1</accession>
<dbReference type="InterPro" id="IPR016024">
    <property type="entry name" value="ARM-type_fold"/>
</dbReference>
<evidence type="ECO:0000256" key="3">
    <source>
        <dbReference type="ARBA" id="ARBA00022448"/>
    </source>
</evidence>
<gene>
    <name evidence="7" type="ORF">ATEIFO6365_0009035600</name>
</gene>
<feature type="compositionally biased region" description="Basic and acidic residues" evidence="6">
    <location>
        <begin position="681"/>
        <end position="696"/>
    </location>
</feature>
<keyword evidence="8" id="KW-1185">Reference proteome</keyword>
<dbReference type="VEuPathDB" id="FungiDB:ATEG_07730"/>
<reference evidence="7 8" key="1">
    <citation type="submission" date="2020-01" db="EMBL/GenBank/DDBJ databases">
        <title>Aspergillus terreus IFO 6365 whole genome shotgun sequence.</title>
        <authorList>
            <person name="Kanamasa S."/>
            <person name="Takahashi H."/>
        </authorList>
    </citation>
    <scope>NUCLEOTIDE SEQUENCE [LARGE SCALE GENOMIC DNA]</scope>
    <source>
        <strain evidence="7 8">IFO 6365</strain>
    </source>
</reference>
<sequence length="808" mass="90627">MLETARELTLEAAQSAAMNRTSTTGLSSRNHNAAHIKKLLDSRNDREVLDGMRRVITLMYSSESSLTFFSAVVKNVASTNLEVKKLVYIYLVHHAEAEPDLALLSINTIQKSLTDQNPQVRAIALRTMSGIRVPVISQIVSLAIKRGCGDMSPHVRKAAALAIPKCYRLDPNTLPQLIGYLSTLLGDSQYFVAGPAVSAFLEVCPDRIDLIHKHYRGLVKKLVDMDEWGQIATLRLLTFYARRCFPRKTQKVKQAVSKGFYEDENETENDGEEYDVPVLDPDLELLLRACKLLLHNRNAAVIVSVVRCFLYLAPPDYLASTVGPLVALLRSPQDMQQIALYNIVVVALRQPKAFTKYATHFLVHATDPPHIWRLKLEVLTILFPHCGLHLKGVIISELQHFSQGVDPDLVRESVRAIGRCAQSDPSTADLCLCILLNQITSLDDTLVSESLTVIRHLIQQDPSSHEKTVIQLVKHLGLTRNPDARATIVWLVGEFAGLEPEKNFAPDVLRIMVKDFANESEAVKQQIILLGAKVYLHHLLRNPPKEEPEPTPVAEQQLSNEWTDNQEEGDKEPAEQQAEAEEDRITLLWRYLLLLARYDTSYDLRDRARLYKALLASPSSTQLANLLLLAPKPVPHAPSPSETRKDLLIGSSTLIVGPDAGIHGLKGYEKLPDWVELGQEPDPKLRENDIKPEFMERNSMTAGERLDRALKEHENSVASAKQQPNGRLNAAAASRNKTLDEWLEDKSETEEETETEEGETDSEEYETEEETEEEDEEEEEEETDSEQEEDQQLLTRENPALGSSTAIS</sequence>
<dbReference type="SUPFAM" id="SSF48371">
    <property type="entry name" value="ARM repeat"/>
    <property type="match status" value="1"/>
</dbReference>
<dbReference type="Pfam" id="PF01602">
    <property type="entry name" value="Adaptin_N"/>
    <property type="match status" value="1"/>
</dbReference>
<keyword evidence="5" id="KW-0472">Membrane</keyword>